<dbReference type="EnsemblPlants" id="LPERR02G24210.1">
    <property type="protein sequence ID" value="LPERR02G24210.1"/>
    <property type="gene ID" value="LPERR02G24210"/>
</dbReference>
<evidence type="ECO:0000256" key="11">
    <source>
        <dbReference type="SAM" id="Phobius"/>
    </source>
</evidence>
<keyword evidence="2" id="KW-0343">GTPase activation</keyword>
<keyword evidence="11" id="KW-1133">Transmembrane helix</keyword>
<comment type="subcellular location">
    <subcellularLocation>
        <location evidence="1">Cytoplasm</location>
    </subcellularLocation>
</comment>
<sequence length="679" mass="77589">MRGEEEAAAAAAAAEAAAPRSPDLHDLSDDSDYAAAAAASSNHTAMRTDLADQGSDETARMDVVYEKERVTIHPTQYGSGRISGKLRLYLQQGSLFLSWEPNVGVDSFSTSSATMEVEKYRNLYTIKALPLSDVRFIRKHTPTFGFEYIIIVLSSGLAFPPFYFYNGGLRELFATLKKHVFIIRSDDDPNVFLVNDFQDPLQKSLSSLELPGVATVANAMSRQNSLSFTSSVDEARHGCDAKHGTSSSMTEYVSKQKHKSNDPGRDLSIQVLEKFSLVTKFARDTTSSLFRENHNSGARNYGRQQQEYVLDNRANDKYKDQQITHLDSLPSETMEPDKPLVWGKQREQPLSVEEWSAFLDPEGRVMDSKALRRRVFYGGVDHVLRKEVWKFLLGYHEYDSTYAEREYLAVMKRAEYEAIKSQWKSISPTQAKRFTKFRERKGLIDKDVVRTDRSVPYYEGDDNQNVVVLRDILLTYSFYNFDLGYCQGMSDFLAPILYVMEDESESFWCFAILMERLGANFNRDQNGMHAQLLALSKLVELLDTPLHNYFRQNDCLNYFFCFRWVLIQFKREFSFDQIMLLWEVLWTHYLSEHFHLYLCVAILKRYRSRIIGEQMDFDTLLKFINELSGEINLDRALKDAEALCGVAGDNGAACIPPGTPPSMPIETDGGLYVQQDEVL</sequence>
<feature type="compositionally biased region" description="Polar residues" evidence="10">
    <location>
        <begin position="244"/>
        <end position="253"/>
    </location>
</feature>
<comment type="subunit">
    <text evidence="7">Interacts with non-phosphorylated form of RAB8A; phosphorylation of RAB8A at 'Thr-72' disrupts this interaction. Interacts with ARMC12.</text>
</comment>
<evidence type="ECO:0000256" key="10">
    <source>
        <dbReference type="SAM" id="MobiDB-lite"/>
    </source>
</evidence>
<reference evidence="13" key="3">
    <citation type="submission" date="2015-04" db="UniProtKB">
        <authorList>
            <consortium name="EnsemblPlants"/>
        </authorList>
    </citation>
    <scope>IDENTIFICATION</scope>
</reference>
<dbReference type="SMART" id="SM00164">
    <property type="entry name" value="TBC"/>
    <property type="match status" value="1"/>
</dbReference>
<keyword evidence="4" id="KW-0597">Phosphoprotein</keyword>
<dbReference type="FunFam" id="1.10.472.80:FF:000005">
    <property type="entry name" value="TBC1 domain family member 15"/>
    <property type="match status" value="1"/>
</dbReference>
<dbReference type="PANTHER" id="PTHR22957">
    <property type="entry name" value="TBC1 DOMAIN FAMILY MEMBER GTPASE-ACTIVATING PROTEIN"/>
    <property type="match status" value="1"/>
</dbReference>
<dbReference type="eggNOG" id="KOG2197">
    <property type="taxonomic scope" value="Eukaryota"/>
</dbReference>
<dbReference type="Pfam" id="PF12068">
    <property type="entry name" value="PH_RBD"/>
    <property type="match status" value="1"/>
</dbReference>
<dbReference type="Gramene" id="LPERR02G24210.1">
    <property type="protein sequence ID" value="LPERR02G24210.1"/>
    <property type="gene ID" value="LPERR02G24210"/>
</dbReference>
<reference evidence="13 14" key="1">
    <citation type="submission" date="2012-08" db="EMBL/GenBank/DDBJ databases">
        <title>Oryza genome evolution.</title>
        <authorList>
            <person name="Wing R.A."/>
        </authorList>
    </citation>
    <scope>NUCLEOTIDE SEQUENCE</scope>
</reference>
<protein>
    <recommendedName>
        <fullName evidence="8">TBC1 domain family member 15</fullName>
    </recommendedName>
    <alternativeName>
        <fullName evidence="9">GTPase-activating protein RAB7</fullName>
    </alternativeName>
</protein>
<proteinExistence type="predicted"/>
<name>A0A0D9VK31_9ORYZ</name>
<dbReference type="STRING" id="77586.A0A0D9VK31"/>
<evidence type="ECO:0000259" key="12">
    <source>
        <dbReference type="PROSITE" id="PS50086"/>
    </source>
</evidence>
<evidence type="ECO:0000256" key="3">
    <source>
        <dbReference type="ARBA" id="ARBA00022490"/>
    </source>
</evidence>
<dbReference type="FunFam" id="1.10.8.270:FF:000005">
    <property type="entry name" value="TBC1 domain family member 15"/>
    <property type="match status" value="1"/>
</dbReference>
<dbReference type="Gene3D" id="1.10.472.80">
    <property type="entry name" value="Ypt/Rab-GAP domain of gyp1p, domain 3"/>
    <property type="match status" value="1"/>
</dbReference>
<feature type="transmembrane region" description="Helical" evidence="11">
    <location>
        <begin position="145"/>
        <end position="165"/>
    </location>
</feature>
<keyword evidence="14" id="KW-1185">Reference proteome</keyword>
<evidence type="ECO:0000256" key="6">
    <source>
        <dbReference type="ARBA" id="ARBA00055283"/>
    </source>
</evidence>
<keyword evidence="5" id="KW-0007">Acetylation</keyword>
<dbReference type="SUPFAM" id="SSF47923">
    <property type="entry name" value="Ypt/Rab-GAP domain of gyp1p"/>
    <property type="match status" value="2"/>
</dbReference>
<accession>A0A0D9VK31</accession>
<organism evidence="13 14">
    <name type="scientific">Leersia perrieri</name>
    <dbReference type="NCBI Taxonomy" id="77586"/>
    <lineage>
        <taxon>Eukaryota</taxon>
        <taxon>Viridiplantae</taxon>
        <taxon>Streptophyta</taxon>
        <taxon>Embryophyta</taxon>
        <taxon>Tracheophyta</taxon>
        <taxon>Spermatophyta</taxon>
        <taxon>Magnoliopsida</taxon>
        <taxon>Liliopsida</taxon>
        <taxon>Poales</taxon>
        <taxon>Poaceae</taxon>
        <taxon>BOP clade</taxon>
        <taxon>Oryzoideae</taxon>
        <taxon>Oryzeae</taxon>
        <taxon>Oryzinae</taxon>
        <taxon>Leersia</taxon>
    </lineage>
</organism>
<evidence type="ECO:0000256" key="9">
    <source>
        <dbReference type="ARBA" id="ARBA00082539"/>
    </source>
</evidence>
<keyword evidence="3" id="KW-0963">Cytoplasm</keyword>
<evidence type="ECO:0000256" key="1">
    <source>
        <dbReference type="ARBA" id="ARBA00004496"/>
    </source>
</evidence>
<evidence type="ECO:0000313" key="13">
    <source>
        <dbReference type="EnsemblPlants" id="LPERR02G24210.1"/>
    </source>
</evidence>
<dbReference type="InterPro" id="IPR000195">
    <property type="entry name" value="Rab-GAP-TBC_dom"/>
</dbReference>
<dbReference type="Proteomes" id="UP000032180">
    <property type="component" value="Chromosome 2"/>
</dbReference>
<keyword evidence="11" id="KW-0812">Transmembrane</keyword>
<dbReference type="PANTHER" id="PTHR22957:SF502">
    <property type="entry name" value="SMALL G PROTEIN SIGNALING MODULATOR 2-RELATED"/>
    <property type="match status" value="1"/>
</dbReference>
<keyword evidence="11" id="KW-0472">Membrane</keyword>
<reference evidence="14" key="2">
    <citation type="submission" date="2013-12" db="EMBL/GenBank/DDBJ databases">
        <authorList>
            <person name="Yu Y."/>
            <person name="Lee S."/>
            <person name="de Baynast K."/>
            <person name="Wissotski M."/>
            <person name="Liu L."/>
            <person name="Talag J."/>
            <person name="Goicoechea J."/>
            <person name="Angelova A."/>
            <person name="Jetty R."/>
            <person name="Kudrna D."/>
            <person name="Golser W."/>
            <person name="Rivera L."/>
            <person name="Zhang J."/>
            <person name="Wing R."/>
        </authorList>
    </citation>
    <scope>NUCLEOTIDE SEQUENCE</scope>
</reference>
<dbReference type="GO" id="GO:0005737">
    <property type="term" value="C:cytoplasm"/>
    <property type="evidence" value="ECO:0007669"/>
    <property type="project" value="UniProtKB-SubCell"/>
</dbReference>
<evidence type="ECO:0000256" key="8">
    <source>
        <dbReference type="ARBA" id="ARBA00067480"/>
    </source>
</evidence>
<dbReference type="InterPro" id="IPR021935">
    <property type="entry name" value="SGSM1/2_RBD"/>
</dbReference>
<dbReference type="Pfam" id="PF00566">
    <property type="entry name" value="RabGAP-TBC"/>
    <property type="match status" value="1"/>
</dbReference>
<evidence type="ECO:0000313" key="14">
    <source>
        <dbReference type="Proteomes" id="UP000032180"/>
    </source>
</evidence>
<dbReference type="Gene3D" id="2.30.29.230">
    <property type="match status" value="1"/>
</dbReference>
<dbReference type="GO" id="GO:0005096">
    <property type="term" value="F:GTPase activator activity"/>
    <property type="evidence" value="ECO:0007669"/>
    <property type="project" value="UniProtKB-KW"/>
</dbReference>
<dbReference type="PROSITE" id="PS50086">
    <property type="entry name" value="TBC_RABGAP"/>
    <property type="match status" value="1"/>
</dbReference>
<evidence type="ECO:0000256" key="7">
    <source>
        <dbReference type="ARBA" id="ARBA00065268"/>
    </source>
</evidence>
<feature type="domain" description="Rab-GAP TBC" evidence="12">
    <location>
        <begin position="379"/>
        <end position="589"/>
    </location>
</feature>
<feature type="compositionally biased region" description="Low complexity" evidence="10">
    <location>
        <begin position="8"/>
        <end position="18"/>
    </location>
</feature>
<feature type="region of interest" description="Disordered" evidence="10">
    <location>
        <begin position="1"/>
        <end position="39"/>
    </location>
</feature>
<dbReference type="Gene3D" id="1.10.8.270">
    <property type="entry name" value="putative rabgap domain of human tbc1 domain family member 14 like domains"/>
    <property type="match status" value="1"/>
</dbReference>
<evidence type="ECO:0000256" key="2">
    <source>
        <dbReference type="ARBA" id="ARBA00022468"/>
    </source>
</evidence>
<comment type="function">
    <text evidence="6">Acts as a GTPase activating protein for RAB7A. Does not act on RAB4, RAB5 or RAB6.</text>
</comment>
<evidence type="ECO:0000256" key="4">
    <source>
        <dbReference type="ARBA" id="ARBA00022553"/>
    </source>
</evidence>
<dbReference type="AlphaFoldDB" id="A0A0D9VK31"/>
<dbReference type="InterPro" id="IPR035969">
    <property type="entry name" value="Rab-GAP_TBC_sf"/>
</dbReference>
<feature type="region of interest" description="Disordered" evidence="10">
    <location>
        <begin position="237"/>
        <end position="265"/>
    </location>
</feature>
<evidence type="ECO:0000256" key="5">
    <source>
        <dbReference type="ARBA" id="ARBA00022990"/>
    </source>
</evidence>
<dbReference type="HOGENOM" id="CLU_004457_4_0_1"/>